<dbReference type="Proteomes" id="UP000000564">
    <property type="component" value="Chromosome"/>
</dbReference>
<dbReference type="EMBL" id="AE014074">
    <property type="protein sequence ID" value="AAM78779.1"/>
    <property type="molecule type" value="Genomic_DNA"/>
</dbReference>
<feature type="transmembrane region" description="Helical" evidence="1">
    <location>
        <begin position="6"/>
        <end position="23"/>
    </location>
</feature>
<feature type="transmembrane region" description="Helical" evidence="1">
    <location>
        <begin position="80"/>
        <end position="107"/>
    </location>
</feature>
<evidence type="ECO:0000313" key="3">
    <source>
        <dbReference type="Proteomes" id="UP000000564"/>
    </source>
</evidence>
<keyword evidence="1" id="KW-0812">Transmembrane</keyword>
<feature type="transmembrane region" description="Helical" evidence="1">
    <location>
        <begin position="162"/>
        <end position="183"/>
    </location>
</feature>
<keyword evidence="2" id="KW-0418">Kinase</keyword>
<dbReference type="AlphaFoldDB" id="A0A0H2UTB2"/>
<organism evidence="2 3">
    <name type="scientific">Streptococcus pyogenes serotype M3 (strain ATCC BAA-595 / MGAS315)</name>
    <dbReference type="NCBI Taxonomy" id="198466"/>
    <lineage>
        <taxon>Bacteria</taxon>
        <taxon>Bacillati</taxon>
        <taxon>Bacillota</taxon>
        <taxon>Bacilli</taxon>
        <taxon>Lactobacillales</taxon>
        <taxon>Streptococcaceae</taxon>
        <taxon>Streptococcus</taxon>
    </lineage>
</organism>
<protein>
    <submittedName>
        <fullName evidence="2">Putative histidine kinase</fullName>
    </submittedName>
</protein>
<dbReference type="HOGENOM" id="CLU_1601798_0_0_9"/>
<name>A0A0H2UTB2_STRP3</name>
<keyword evidence="2" id="KW-0808">Transferase</keyword>
<reference evidence="2 3" key="1">
    <citation type="journal article" date="2002" name="Proc. Natl. Acad. Sci. U.S.A.">
        <title>Genome sequence of a serotype M3 strain of group A Streptococcus: phage-encoded toxins, the high-virulence phenotype, and clone emergence.</title>
        <authorList>
            <person name="Beres S.B."/>
            <person name="Sylva G.L."/>
            <person name="Barbian K.D."/>
            <person name="Lei B."/>
            <person name="Hoff J.S."/>
            <person name="Mammarella N.D."/>
            <person name="Liu M.Y."/>
            <person name="Smoot J.C."/>
            <person name="Porcella S.F."/>
            <person name="Parkins L.D."/>
            <person name="Campbell D.S."/>
            <person name="Smith T.M."/>
            <person name="McCormick J.K."/>
            <person name="Leung D.Y."/>
            <person name="Schlievert P.M."/>
            <person name="Musser J.M."/>
        </authorList>
    </citation>
    <scope>NUCLEOTIDE SEQUENCE [LARGE SCALE GENOMIC DNA]</scope>
    <source>
        <strain evidence="3">ATCC BAA-595 / MGAS315</strain>
    </source>
</reference>
<feature type="transmembrane region" description="Helical" evidence="1">
    <location>
        <begin position="35"/>
        <end position="68"/>
    </location>
</feature>
<accession>A0A0H2UTB2</accession>
<keyword evidence="1" id="KW-0472">Membrane</keyword>
<evidence type="ECO:0000313" key="2">
    <source>
        <dbReference type="EMBL" id="AAM78779.1"/>
    </source>
</evidence>
<gene>
    <name evidence="2" type="ordered locus">SpyM3_0172</name>
</gene>
<proteinExistence type="predicted"/>
<sequence length="192" mass="22575">MMVIYSMALFYATIFINSWVIFAKVSAIKLSWKRVSVIGISFVIANMIFDKVILIDQLFFIIVSLLSAPKKKLFEHMFNGFFTILIVELLFRVIGSFFLPAVLGFSIGQINNNLKLLELCYLFVLPIFYLFSYIFSIDLSLIRFISEDKMKKWVFWMNTAMFSYYFFAHFLVTVQSGFLALYFQYRSILVFI</sequence>
<feature type="transmembrane region" description="Helical" evidence="1">
    <location>
        <begin position="119"/>
        <end position="142"/>
    </location>
</feature>
<evidence type="ECO:0000256" key="1">
    <source>
        <dbReference type="SAM" id="Phobius"/>
    </source>
</evidence>
<keyword evidence="1" id="KW-1133">Transmembrane helix</keyword>
<dbReference type="GO" id="GO:0016301">
    <property type="term" value="F:kinase activity"/>
    <property type="evidence" value="ECO:0007669"/>
    <property type="project" value="UniProtKB-KW"/>
</dbReference>
<dbReference type="KEGG" id="spg:SpyM3_0172"/>